<dbReference type="GO" id="GO:0006433">
    <property type="term" value="P:prolyl-tRNA aminoacylation"/>
    <property type="evidence" value="ECO:0007669"/>
    <property type="project" value="UniProtKB-UniRule"/>
</dbReference>
<evidence type="ECO:0000256" key="5">
    <source>
        <dbReference type="ARBA" id="ARBA00022741"/>
    </source>
</evidence>
<dbReference type="Pfam" id="PF04073">
    <property type="entry name" value="tRNA_edit"/>
    <property type="match status" value="1"/>
</dbReference>
<dbReference type="HAMAP" id="MF_01569">
    <property type="entry name" value="Pro_tRNA_synth_type1"/>
    <property type="match status" value="1"/>
</dbReference>
<comment type="subcellular location">
    <subcellularLocation>
        <location evidence="1 12">Cytoplasm</location>
    </subcellularLocation>
</comment>
<dbReference type="InterPro" id="IPR006195">
    <property type="entry name" value="aa-tRNA-synth_II"/>
</dbReference>
<evidence type="ECO:0000256" key="12">
    <source>
        <dbReference type="HAMAP-Rule" id="MF_01569"/>
    </source>
</evidence>
<dbReference type="InterPro" id="IPR036621">
    <property type="entry name" value="Anticodon-bd_dom_sf"/>
</dbReference>
<evidence type="ECO:0000256" key="2">
    <source>
        <dbReference type="ARBA" id="ARBA00011738"/>
    </source>
</evidence>
<evidence type="ECO:0000256" key="1">
    <source>
        <dbReference type="ARBA" id="ARBA00004496"/>
    </source>
</evidence>
<evidence type="ECO:0000256" key="11">
    <source>
        <dbReference type="ARBA" id="ARBA00060755"/>
    </source>
</evidence>
<keyword evidence="5 12" id="KW-0547">Nucleotide-binding</keyword>
<evidence type="ECO:0000256" key="6">
    <source>
        <dbReference type="ARBA" id="ARBA00022840"/>
    </source>
</evidence>
<evidence type="ECO:0000256" key="8">
    <source>
        <dbReference type="ARBA" id="ARBA00023146"/>
    </source>
</evidence>
<dbReference type="PRINTS" id="PR01046">
    <property type="entry name" value="TRNASYNTHPRO"/>
</dbReference>
<keyword evidence="3 12" id="KW-0963">Cytoplasm</keyword>
<dbReference type="InterPro" id="IPR007214">
    <property type="entry name" value="YbaK/aa-tRNA-synth-assoc-dom"/>
</dbReference>
<dbReference type="GO" id="GO:0005829">
    <property type="term" value="C:cytosol"/>
    <property type="evidence" value="ECO:0007669"/>
    <property type="project" value="TreeGrafter"/>
</dbReference>
<dbReference type="InterPro" id="IPR033730">
    <property type="entry name" value="ProRS_core_prok"/>
</dbReference>
<dbReference type="SUPFAM" id="SSF55681">
    <property type="entry name" value="Class II aaRS and biotin synthetases"/>
    <property type="match status" value="1"/>
</dbReference>
<dbReference type="OrthoDB" id="9809052at2"/>
<dbReference type="PANTHER" id="PTHR42753:SF2">
    <property type="entry name" value="PROLINE--TRNA LIGASE"/>
    <property type="match status" value="1"/>
</dbReference>
<organism evidence="14 15">
    <name type="scientific">Desulforamulus putei DSM 12395</name>
    <dbReference type="NCBI Taxonomy" id="1121429"/>
    <lineage>
        <taxon>Bacteria</taxon>
        <taxon>Bacillati</taxon>
        <taxon>Bacillota</taxon>
        <taxon>Clostridia</taxon>
        <taxon>Eubacteriales</taxon>
        <taxon>Peptococcaceae</taxon>
        <taxon>Desulforamulus</taxon>
    </lineage>
</organism>
<dbReference type="InterPro" id="IPR036754">
    <property type="entry name" value="YbaK/aa-tRNA-synt-asso_dom_sf"/>
</dbReference>
<dbReference type="GO" id="GO:0140096">
    <property type="term" value="F:catalytic activity, acting on a protein"/>
    <property type="evidence" value="ECO:0007669"/>
    <property type="project" value="UniProtKB-ARBA"/>
</dbReference>
<dbReference type="NCBIfam" id="NF006625">
    <property type="entry name" value="PRK09194.1"/>
    <property type="match status" value="1"/>
</dbReference>
<dbReference type="PIRSF" id="PIRSF001535">
    <property type="entry name" value="ProRS_1"/>
    <property type="match status" value="1"/>
</dbReference>
<keyword evidence="7 12" id="KW-0648">Protein biosynthesis</keyword>
<keyword evidence="15" id="KW-1185">Reference proteome</keyword>
<dbReference type="InterPro" id="IPR023717">
    <property type="entry name" value="Pro-tRNA-Synthase_IIa_type1"/>
</dbReference>
<accession>A0A1M4ZYU2</accession>
<dbReference type="InterPro" id="IPR050062">
    <property type="entry name" value="Pro-tRNA_synthetase"/>
</dbReference>
<dbReference type="GO" id="GO:0005524">
    <property type="term" value="F:ATP binding"/>
    <property type="evidence" value="ECO:0007669"/>
    <property type="project" value="UniProtKB-UniRule"/>
</dbReference>
<keyword evidence="4 12" id="KW-0436">Ligase</keyword>
<evidence type="ECO:0000256" key="7">
    <source>
        <dbReference type="ARBA" id="ARBA00022917"/>
    </source>
</evidence>
<dbReference type="InterPro" id="IPR002316">
    <property type="entry name" value="Pro-tRNA-ligase_IIa"/>
</dbReference>
<dbReference type="Gene3D" id="3.30.930.10">
    <property type="entry name" value="Bira Bifunctional Protein, Domain 2"/>
    <property type="match status" value="2"/>
</dbReference>
<dbReference type="CDD" id="cd00861">
    <property type="entry name" value="ProRS_anticodon_short"/>
    <property type="match status" value="1"/>
</dbReference>
<evidence type="ECO:0000256" key="4">
    <source>
        <dbReference type="ARBA" id="ARBA00022598"/>
    </source>
</evidence>
<dbReference type="Pfam" id="PF03129">
    <property type="entry name" value="HGTP_anticodon"/>
    <property type="match status" value="1"/>
</dbReference>
<evidence type="ECO:0000256" key="3">
    <source>
        <dbReference type="ARBA" id="ARBA00022490"/>
    </source>
</evidence>
<dbReference type="CDD" id="cd00779">
    <property type="entry name" value="ProRS_core_prok"/>
    <property type="match status" value="1"/>
</dbReference>
<comment type="function">
    <text evidence="10 12">Catalyzes the attachment of proline to tRNA(Pro) in a two-step reaction: proline is first activated by ATP to form Pro-AMP and then transferred to the acceptor end of tRNA(Pro). As ProRS can inadvertently accommodate and process non-cognate amino acids such as alanine and cysteine, to avoid such errors it has two additional distinct editing activities against alanine. One activity is designated as 'pretransfer' editing and involves the tRNA(Pro)-independent hydrolysis of activated Ala-AMP. The other activity is designated 'posttransfer' editing and involves deacylation of mischarged Ala-tRNA(Pro). The misacylated Cys-tRNA(Pro) is not edited by ProRS.</text>
</comment>
<proteinExistence type="inferred from homology"/>
<dbReference type="CDD" id="cd04334">
    <property type="entry name" value="ProRS-INS"/>
    <property type="match status" value="1"/>
</dbReference>
<dbReference type="InterPro" id="IPR045864">
    <property type="entry name" value="aa-tRNA-synth_II/BPL/LPL"/>
</dbReference>
<dbReference type="AlphaFoldDB" id="A0A1M4ZYU2"/>
<dbReference type="SUPFAM" id="SSF55826">
    <property type="entry name" value="YbaK/ProRS associated domain"/>
    <property type="match status" value="1"/>
</dbReference>
<evidence type="ECO:0000313" key="14">
    <source>
        <dbReference type="EMBL" id="SHF23223.1"/>
    </source>
</evidence>
<comment type="domain">
    <text evidence="12">Consists of three domains: the N-terminal catalytic domain, the editing domain and the C-terminal anticodon-binding domain.</text>
</comment>
<dbReference type="STRING" id="1121429.SAMN02745133_02131"/>
<dbReference type="PROSITE" id="PS50862">
    <property type="entry name" value="AA_TRNA_LIGASE_II"/>
    <property type="match status" value="1"/>
</dbReference>
<sequence>MRVSQMLLPTLREVPAEAEVVSHQLLLRAGFIRKTASGIYTYLPLAQRVLKKIMQIIREEMDRQGGQEMLMPIIQPAELWLESGRWHVYGPELFRLKDRHHRDFCLAPTHEEVITVTVRNEVRSYKQLPLLLYHITNKYRDERRPRFGLMRGREFIMKDLYSFDQDEAGLDISYRKMHEAYTNVFRRCGLTCRPVEADSGAIGGSTTHEFMVLAESGEAAILYCTACDYAANVEKAITLPAAGLDPGMQPLELQEVSTPGKKSAEEAAAFLQMEPCHIIKTMIYKTDQEIVAALVRGDRDVNEVKLLNALNAINLELADEETVRQATGAPTGYVGPVGLKNIRIVADPEVMALANAVAGANKQDAHLMNVHPGRDFKPDMVEDIRIVKAGEPCPKCGARLQEARGIEVGQIFKLGTKYSKVLGATFLDENGKEQPIVMGCYGIGVTRTMAAAIEQNHDQDGIIWPASIAPYHVVVIPVSAKDEAQMNLAETLYRELNQAGVEAVLDDRPERPGVKFKDADLVGYPLRVVVGNKAVQEGLVEVRRRRSGQTDLIPLSEAVAKVREILPTL</sequence>
<gene>
    <name evidence="12" type="primary">proS</name>
    <name evidence="14" type="ORF">SAMN02745133_02131</name>
</gene>
<dbReference type="NCBIfam" id="TIGR00409">
    <property type="entry name" value="proS_fam_II"/>
    <property type="match status" value="1"/>
</dbReference>
<keyword evidence="8 12" id="KW-0030">Aminoacyl-tRNA synthetase</keyword>
<dbReference type="Pfam" id="PF00587">
    <property type="entry name" value="tRNA-synt_2b"/>
    <property type="match status" value="1"/>
</dbReference>
<dbReference type="Proteomes" id="UP000184148">
    <property type="component" value="Unassembled WGS sequence"/>
</dbReference>
<dbReference type="GO" id="GO:0004827">
    <property type="term" value="F:proline-tRNA ligase activity"/>
    <property type="evidence" value="ECO:0007669"/>
    <property type="project" value="UniProtKB-UniRule"/>
</dbReference>
<dbReference type="FunFam" id="3.30.930.10:FF:000066">
    <property type="entry name" value="Proline--tRNA ligase"/>
    <property type="match status" value="1"/>
</dbReference>
<dbReference type="InterPro" id="IPR004500">
    <property type="entry name" value="Pro-tRNA-synth_IIa_bac-type"/>
</dbReference>
<comment type="catalytic activity">
    <reaction evidence="9 12">
        <text>tRNA(Pro) + L-proline + ATP = L-prolyl-tRNA(Pro) + AMP + diphosphate</text>
        <dbReference type="Rhea" id="RHEA:14305"/>
        <dbReference type="Rhea" id="RHEA-COMP:9700"/>
        <dbReference type="Rhea" id="RHEA-COMP:9702"/>
        <dbReference type="ChEBI" id="CHEBI:30616"/>
        <dbReference type="ChEBI" id="CHEBI:33019"/>
        <dbReference type="ChEBI" id="CHEBI:60039"/>
        <dbReference type="ChEBI" id="CHEBI:78442"/>
        <dbReference type="ChEBI" id="CHEBI:78532"/>
        <dbReference type="ChEBI" id="CHEBI:456215"/>
        <dbReference type="EC" id="6.1.1.15"/>
    </reaction>
</comment>
<dbReference type="EC" id="6.1.1.15" evidence="12"/>
<evidence type="ECO:0000313" key="15">
    <source>
        <dbReference type="Proteomes" id="UP000184148"/>
    </source>
</evidence>
<dbReference type="FunFam" id="3.30.930.10:FF:000065">
    <property type="entry name" value="Proline--tRNA ligase"/>
    <property type="match status" value="1"/>
</dbReference>
<comment type="subunit">
    <text evidence="2 12">Homodimer.</text>
</comment>
<comment type="similarity">
    <text evidence="11 12">Belongs to the class-II aminoacyl-tRNA synthetase family. ProS type 1 subfamily.</text>
</comment>
<dbReference type="InterPro" id="IPR044140">
    <property type="entry name" value="ProRS_anticodon_short"/>
</dbReference>
<evidence type="ECO:0000256" key="10">
    <source>
        <dbReference type="ARBA" id="ARBA00053664"/>
    </source>
</evidence>
<evidence type="ECO:0000256" key="9">
    <source>
        <dbReference type="ARBA" id="ARBA00047671"/>
    </source>
</evidence>
<dbReference type="GO" id="GO:0016740">
    <property type="term" value="F:transferase activity"/>
    <property type="evidence" value="ECO:0007669"/>
    <property type="project" value="UniProtKB-ARBA"/>
</dbReference>
<dbReference type="GO" id="GO:0002161">
    <property type="term" value="F:aminoacyl-tRNA deacylase activity"/>
    <property type="evidence" value="ECO:0007669"/>
    <property type="project" value="InterPro"/>
</dbReference>
<name>A0A1M4ZYU2_9FIRM</name>
<dbReference type="InterPro" id="IPR002314">
    <property type="entry name" value="aa-tRNA-synt_IIb"/>
</dbReference>
<dbReference type="EMBL" id="FQUY01000015">
    <property type="protein sequence ID" value="SHF23223.1"/>
    <property type="molecule type" value="Genomic_DNA"/>
</dbReference>
<reference evidence="15" key="1">
    <citation type="submission" date="2016-11" db="EMBL/GenBank/DDBJ databases">
        <authorList>
            <person name="Varghese N."/>
            <person name="Submissions S."/>
        </authorList>
    </citation>
    <scope>NUCLEOTIDE SEQUENCE [LARGE SCALE GENOMIC DNA]</scope>
    <source>
        <strain evidence="15">DSM 12395</strain>
    </source>
</reference>
<dbReference type="PANTHER" id="PTHR42753">
    <property type="entry name" value="MITOCHONDRIAL RIBOSOME PROTEIN L39/PROLYL-TRNA LIGASE FAMILY MEMBER"/>
    <property type="match status" value="1"/>
</dbReference>
<evidence type="ECO:0000259" key="13">
    <source>
        <dbReference type="PROSITE" id="PS50862"/>
    </source>
</evidence>
<dbReference type="Gene3D" id="3.40.50.800">
    <property type="entry name" value="Anticodon-binding domain"/>
    <property type="match status" value="1"/>
</dbReference>
<feature type="domain" description="Aminoacyl-transfer RNA synthetases class-II family profile" evidence="13">
    <location>
        <begin position="48"/>
        <end position="465"/>
    </location>
</feature>
<keyword evidence="6 12" id="KW-0067">ATP-binding</keyword>
<dbReference type="RefSeq" id="WP_073239369.1">
    <property type="nucleotide sequence ID" value="NZ_FQUY01000015.1"/>
</dbReference>
<protein>
    <recommendedName>
        <fullName evidence="12">Proline--tRNA ligase</fullName>
        <ecNumber evidence="12">6.1.1.15</ecNumber>
    </recommendedName>
    <alternativeName>
        <fullName evidence="12">Prolyl-tRNA synthetase</fullName>
        <shortName evidence="12">ProRS</shortName>
    </alternativeName>
</protein>
<dbReference type="FunFam" id="3.40.50.800:FF:000011">
    <property type="entry name" value="Proline--tRNA ligase"/>
    <property type="match status" value="1"/>
</dbReference>
<dbReference type="SUPFAM" id="SSF52954">
    <property type="entry name" value="Class II aaRS ABD-related"/>
    <property type="match status" value="1"/>
</dbReference>
<dbReference type="InterPro" id="IPR004154">
    <property type="entry name" value="Anticodon-bd"/>
</dbReference>